<dbReference type="PANTHER" id="PTHR43775">
    <property type="entry name" value="FATTY ACID SYNTHASE"/>
    <property type="match status" value="1"/>
</dbReference>
<dbReference type="EMBL" id="RAWB01000005">
    <property type="protein sequence ID" value="RKH68630.1"/>
    <property type="molecule type" value="Genomic_DNA"/>
</dbReference>
<evidence type="ECO:0000256" key="1">
    <source>
        <dbReference type="ARBA" id="ARBA00004792"/>
    </source>
</evidence>
<comment type="similarity">
    <text evidence="7">Belongs to the thiolase-like superfamily. Beta-ketoacyl-ACP synthases family.</text>
</comment>
<accession>A0A3A8QP24</accession>
<keyword evidence="3" id="KW-0963">Cytoplasm</keyword>
<gene>
    <name evidence="10" type="ORF">D7V93_00925</name>
</gene>
<dbReference type="GO" id="GO:0006633">
    <property type="term" value="P:fatty acid biosynthetic process"/>
    <property type="evidence" value="ECO:0007669"/>
    <property type="project" value="InterPro"/>
</dbReference>
<dbReference type="InterPro" id="IPR016039">
    <property type="entry name" value="Thiolase-like"/>
</dbReference>
<evidence type="ECO:0000256" key="3">
    <source>
        <dbReference type="ARBA" id="ARBA00022490"/>
    </source>
</evidence>
<keyword evidence="11" id="KW-1185">Reference proteome</keyword>
<reference evidence="11" key="1">
    <citation type="submission" date="2018-09" db="EMBL/GenBank/DDBJ databases">
        <authorList>
            <person name="Livingstone P.G."/>
            <person name="Whitworth D.E."/>
        </authorList>
    </citation>
    <scope>NUCLEOTIDE SEQUENCE [LARGE SCALE GENOMIC DNA]</scope>
    <source>
        <strain evidence="11">CA051B</strain>
    </source>
</reference>
<dbReference type="PANTHER" id="PTHR43775:SF37">
    <property type="entry name" value="SI:DKEY-61P9.11"/>
    <property type="match status" value="1"/>
</dbReference>
<dbReference type="InterPro" id="IPR036291">
    <property type="entry name" value="NAD(P)-bd_dom_sf"/>
</dbReference>
<dbReference type="Proteomes" id="UP000272888">
    <property type="component" value="Unassembled WGS sequence"/>
</dbReference>
<keyword evidence="6" id="KW-0677">Repeat</keyword>
<dbReference type="SMART" id="SM00822">
    <property type="entry name" value="PKS_KR"/>
    <property type="match status" value="1"/>
</dbReference>
<dbReference type="InterPro" id="IPR050091">
    <property type="entry name" value="PKS_NRPS_Biosynth_Enz"/>
</dbReference>
<dbReference type="Gene3D" id="1.10.1240.100">
    <property type="match status" value="1"/>
</dbReference>
<evidence type="ECO:0000256" key="7">
    <source>
        <dbReference type="RuleBase" id="RU003694"/>
    </source>
</evidence>
<dbReference type="SUPFAM" id="SSF53901">
    <property type="entry name" value="Thiolase-like"/>
    <property type="match status" value="1"/>
</dbReference>
<dbReference type="InterPro" id="IPR020841">
    <property type="entry name" value="PKS_Beta-ketoAc_synthase_dom"/>
</dbReference>
<keyword evidence="4" id="KW-0597">Phosphoprotein</keyword>
<protein>
    <submittedName>
        <fullName evidence="10">KR domain-containing protein</fullName>
    </submittedName>
</protein>
<dbReference type="InterPro" id="IPR057326">
    <property type="entry name" value="KR_dom"/>
</dbReference>
<dbReference type="InterPro" id="IPR014031">
    <property type="entry name" value="Ketoacyl_synth_C"/>
</dbReference>
<organism evidence="10 11">
    <name type="scientific">Corallococcus llansteffanensis</name>
    <dbReference type="NCBI Taxonomy" id="2316731"/>
    <lineage>
        <taxon>Bacteria</taxon>
        <taxon>Pseudomonadati</taxon>
        <taxon>Myxococcota</taxon>
        <taxon>Myxococcia</taxon>
        <taxon>Myxococcales</taxon>
        <taxon>Cystobacterineae</taxon>
        <taxon>Myxococcaceae</taxon>
        <taxon>Corallococcus</taxon>
    </lineage>
</organism>
<evidence type="ECO:0000256" key="5">
    <source>
        <dbReference type="ARBA" id="ARBA00022679"/>
    </source>
</evidence>
<dbReference type="CDD" id="cd08953">
    <property type="entry name" value="KR_2_SDR_x"/>
    <property type="match status" value="1"/>
</dbReference>
<keyword evidence="5 7" id="KW-0808">Transferase</keyword>
<comment type="caution">
    <text evidence="10">The sequence shown here is derived from an EMBL/GenBank/DDBJ whole genome shotgun (WGS) entry which is preliminary data.</text>
</comment>
<dbReference type="Pfam" id="PF22336">
    <property type="entry name" value="RhiE-like_linker"/>
    <property type="match status" value="1"/>
</dbReference>
<evidence type="ECO:0000313" key="11">
    <source>
        <dbReference type="Proteomes" id="UP000272888"/>
    </source>
</evidence>
<name>A0A3A8QP24_9BACT</name>
<keyword evidence="2" id="KW-0596">Phosphopantetheine</keyword>
<dbReference type="PROSITE" id="PS00606">
    <property type="entry name" value="KS3_1"/>
    <property type="match status" value="1"/>
</dbReference>
<comment type="pathway">
    <text evidence="1">Antibiotic biosynthesis.</text>
</comment>
<dbReference type="InterPro" id="IPR054514">
    <property type="entry name" value="RhiE-like_linker"/>
</dbReference>
<sequence length="1237" mass="133827">MVPRGPVPGRAGVLQLPGAHGRGAAARHAGARHQRLHLDHVSAVGSAGVGRRTRRRGRQHVNMDKRAVLKALESGEISLEQARAALERILTAERRGAATDERPAPAASERAPAGTDIAIIGMSGRFPGAEDVAALWSCLASGRTSVSRAPTDRGWDIRDYFDPKPQTPGKTYVDKGAFLEGIDRFDPLFFGISPREAALMDPAARLFLQESWRAIEDAGYAPGRISGQSWGVFAAVKGDYEAYIQRENETYFVGTESFSAARLSYLLNLVGPAVSVDTACSSSLMAIALACDSLVLGNCDVAVAGGASVYSTPTTLISSSQSLLFSPDARCYAFDDRANGTVLGEAVAAIVLKPLRDAERDKDAILGVIKGWGTNQDGKTNGITAPSMRSQARLQSSVYRRFGIDPERITLLEAHGTGTKLGDPIEVQALTESFREFTGKTSFCALGTAKPNIGHTFFASGVAGVIKVLLCMQHGRIPPSINFASVNEHIALAESPFYVNTELASWNPGGGTPRCAAVSAFGLAGTNAHVVIEEYRRPPARGGRAAEEAMVFPLSARDPERLHEYAERLVRFLARDDSDGGLREVASTLQRGRVALDERLAVVARSRRELVQALEAFLAGDKDAAGVIRGRAARGGANAPALAGDLTGVARAWTQGAEVDWQQLWRGDPPGTAHLPTYPFARESCWFPVRGFGARPRTGDASAATAAEAVELQALEVSSAKQWLCFTEQWGAQRSERSPIDWMELRRRLGEPRVLVIGGDEAVHAAIRDPLARAFSDASLPAPTVERLTPSAPEELDGWLRRREAPHAVFLFLTDREPQDRLRAVLGCCRALSLHCYEHPIDVFVCLEDGGERLEVHGEALSGLLRSASLESANHRYHWVQHAAGGPAVRGGELAAEWLSACSRPEAARPAPLVRYREGLRLATTYREAQSIPVTPTERRFRPDGTYLVVGGLGEVGRRLCIEIGRKYRPTLVLVSRRAHDPEVERTLEELRATGARALWFSADITDRDSMSRAFADIKRAVPRIDGVLHLARAVDDGLIVSKTPEAFARTIAAKVAGTELVDLVTKDEPLDFFVMFSSMASFGLRGSSDYAYACAFQNAFARLRNRMRDRGERSGDALALCWGQWDADKYVSAERRNELKASGLDLIDAPSALRVIEACMNSADGVLGFTAVTDKDKARGMLAGRAAPRRDAPSQNAVALDPRLPGLRKALETLSYEQLLDLHSAAVAAQQTRSGR</sequence>
<dbReference type="GO" id="GO:0004312">
    <property type="term" value="F:fatty acid synthase activity"/>
    <property type="evidence" value="ECO:0007669"/>
    <property type="project" value="TreeGrafter"/>
</dbReference>
<dbReference type="InterPro" id="IPR013968">
    <property type="entry name" value="PKS_KR"/>
</dbReference>
<dbReference type="Pfam" id="PF02801">
    <property type="entry name" value="Ketoacyl-synt_C"/>
    <property type="match status" value="1"/>
</dbReference>
<feature type="domain" description="Ketosynthase family 3 (KS3)" evidence="9">
    <location>
        <begin position="114"/>
        <end position="534"/>
    </location>
</feature>
<evidence type="ECO:0000256" key="2">
    <source>
        <dbReference type="ARBA" id="ARBA00022450"/>
    </source>
</evidence>
<dbReference type="Gene3D" id="3.40.47.10">
    <property type="match status" value="1"/>
</dbReference>
<dbReference type="Gene3D" id="3.40.50.720">
    <property type="entry name" value="NAD(P)-binding Rossmann-like Domain"/>
    <property type="match status" value="1"/>
</dbReference>
<dbReference type="InterPro" id="IPR018201">
    <property type="entry name" value="Ketoacyl_synth_AS"/>
</dbReference>
<dbReference type="CDD" id="cd00833">
    <property type="entry name" value="PKS"/>
    <property type="match status" value="1"/>
</dbReference>
<evidence type="ECO:0000256" key="6">
    <source>
        <dbReference type="ARBA" id="ARBA00022737"/>
    </source>
</evidence>
<dbReference type="AlphaFoldDB" id="A0A3A8QP24"/>
<dbReference type="InterPro" id="IPR014030">
    <property type="entry name" value="Ketoacyl_synth_N"/>
</dbReference>
<evidence type="ECO:0000256" key="4">
    <source>
        <dbReference type="ARBA" id="ARBA00022553"/>
    </source>
</evidence>
<dbReference type="PROSITE" id="PS52004">
    <property type="entry name" value="KS3_2"/>
    <property type="match status" value="1"/>
</dbReference>
<dbReference type="SUPFAM" id="SSF51735">
    <property type="entry name" value="NAD(P)-binding Rossmann-fold domains"/>
    <property type="match status" value="1"/>
</dbReference>
<dbReference type="Pfam" id="PF00109">
    <property type="entry name" value="ketoacyl-synt"/>
    <property type="match status" value="1"/>
</dbReference>
<evidence type="ECO:0000256" key="8">
    <source>
        <dbReference type="SAM" id="MobiDB-lite"/>
    </source>
</evidence>
<feature type="region of interest" description="Disordered" evidence="8">
    <location>
        <begin position="1"/>
        <end position="23"/>
    </location>
</feature>
<evidence type="ECO:0000259" key="9">
    <source>
        <dbReference type="PROSITE" id="PS52004"/>
    </source>
</evidence>
<dbReference type="Pfam" id="PF08659">
    <property type="entry name" value="KR"/>
    <property type="match status" value="1"/>
</dbReference>
<dbReference type="GO" id="GO:0004315">
    <property type="term" value="F:3-oxoacyl-[acyl-carrier-protein] synthase activity"/>
    <property type="evidence" value="ECO:0007669"/>
    <property type="project" value="InterPro"/>
</dbReference>
<evidence type="ECO:0000313" key="10">
    <source>
        <dbReference type="EMBL" id="RKH68630.1"/>
    </source>
</evidence>
<dbReference type="SMART" id="SM00825">
    <property type="entry name" value="PKS_KS"/>
    <property type="match status" value="1"/>
</dbReference>
<proteinExistence type="inferred from homology"/>